<dbReference type="AlphaFoldDB" id="A0A0D6EKR4"/>
<evidence type="ECO:0000313" key="3">
    <source>
        <dbReference type="Proteomes" id="UP000243876"/>
    </source>
</evidence>
<reference evidence="3" key="1">
    <citation type="submission" date="2015-02" db="EMBL/GenBank/DDBJ databases">
        <authorList>
            <person name="Gon?alves P."/>
        </authorList>
    </citation>
    <scope>NUCLEOTIDE SEQUENCE [LARGE SCALE GENOMIC DNA]</scope>
</reference>
<protein>
    <submittedName>
        <fullName evidence="2">SPOSA6832_02129-mRNA-1:cds</fullName>
    </submittedName>
</protein>
<proteinExistence type="predicted"/>
<accession>A0A0D6EKR4</accession>
<organism evidence="2 3">
    <name type="scientific">Sporidiobolus salmonicolor</name>
    <name type="common">Yeast-like fungus</name>
    <name type="synonym">Sporobolomyces salmonicolor</name>
    <dbReference type="NCBI Taxonomy" id="5005"/>
    <lineage>
        <taxon>Eukaryota</taxon>
        <taxon>Fungi</taxon>
        <taxon>Dikarya</taxon>
        <taxon>Basidiomycota</taxon>
        <taxon>Pucciniomycotina</taxon>
        <taxon>Microbotryomycetes</taxon>
        <taxon>Sporidiobolales</taxon>
        <taxon>Sporidiobolaceae</taxon>
        <taxon>Sporobolomyces</taxon>
    </lineage>
</organism>
<feature type="compositionally biased region" description="Low complexity" evidence="1">
    <location>
        <begin position="82"/>
        <end position="103"/>
    </location>
</feature>
<dbReference type="EMBL" id="CENE01000007">
    <property type="protein sequence ID" value="CEQ40496.1"/>
    <property type="molecule type" value="Genomic_DNA"/>
</dbReference>
<evidence type="ECO:0000256" key="1">
    <source>
        <dbReference type="SAM" id="MobiDB-lite"/>
    </source>
</evidence>
<feature type="region of interest" description="Disordered" evidence="1">
    <location>
        <begin position="74"/>
        <end position="125"/>
    </location>
</feature>
<evidence type="ECO:0000313" key="2">
    <source>
        <dbReference type="EMBL" id="CEQ40496.1"/>
    </source>
</evidence>
<dbReference type="Proteomes" id="UP000243876">
    <property type="component" value="Unassembled WGS sequence"/>
</dbReference>
<keyword evidence="3" id="KW-1185">Reference proteome</keyword>
<sequence length="471" mass="50768">MAALEINVEPDSRYRAPPSPAWSVCSPTSPEPMSARRASTALDAMSLPHGDLTARCRALARSFGEAAVLEDPHFDHSASYDPNGSASSPSPGRRSSVSGGYSPLSPTSPRHLASPLFHAPPTPEGSFVLDEILEEEGESVLTPKNEMTSQQFYQGEGRSEGNYGASAPADDEGSYSTVPGGRTTSFAGGIGLGVQHDEPSKAATGARRSSSGFGARTDGLVGTVESIIAEHEDSLRSSFKGGATWLGVDVWLVDGDLLVGRDPNNLDPELTFSSCFVEPLLRVFKPVATPLFSHHRRRSSAFDVMINPHRPFQLVLRLRTSPSVTIQFVVDALQPLHDASLLTSYCPNARTTTRGLITVVSSSSDGAEMVDGEDLATAMPYSRFVYRDAPIVAFDSDDEAARWNKETHPVAAGVVHDATGWDGQSPLTEEQRERIMGQVERAHKRDIRNSFPVHVRETAKSTLHDLGVDYL</sequence>
<dbReference type="OrthoDB" id="4153866at2759"/>
<feature type="region of interest" description="Disordered" evidence="1">
    <location>
        <begin position="1"/>
        <end position="37"/>
    </location>
</feature>
<feature type="region of interest" description="Disordered" evidence="1">
    <location>
        <begin position="155"/>
        <end position="178"/>
    </location>
</feature>
<gene>
    <name evidence="2" type="primary">SPOSA6832_02129</name>
</gene>
<name>A0A0D6EKR4_SPOSA</name>